<feature type="transmembrane region" description="Helical" evidence="1">
    <location>
        <begin position="37"/>
        <end position="55"/>
    </location>
</feature>
<feature type="transmembrane region" description="Helical" evidence="1">
    <location>
        <begin position="67"/>
        <end position="86"/>
    </location>
</feature>
<comment type="caution">
    <text evidence="2">The sequence shown here is derived from an EMBL/GenBank/DDBJ whole genome shotgun (WGS) entry which is preliminary data.</text>
</comment>
<dbReference type="AlphaFoldDB" id="A0A7X0RSR2"/>
<keyword evidence="1" id="KW-1133">Transmembrane helix</keyword>
<reference evidence="2 3" key="1">
    <citation type="submission" date="2020-08" db="EMBL/GenBank/DDBJ databases">
        <title>Cohnella phylogeny.</title>
        <authorList>
            <person name="Dunlap C."/>
        </authorList>
    </citation>
    <scope>NUCLEOTIDE SEQUENCE [LARGE SCALE GENOMIC DNA]</scope>
    <source>
        <strain evidence="2 3">DSM 28246</strain>
    </source>
</reference>
<sequence length="101" mass="11342">MKGDSFAGTRDYRKYIIPLVFLHIAGASMLGSATDRFPALWGMGLIAYTLGSGNIQQWLGKIDMGRWGYGLVVLFAVAWLVGYAGWKKGDSRLLPRRIYRR</sequence>
<accession>A0A7X0RSR2</accession>
<keyword evidence="1" id="KW-0812">Transmembrane</keyword>
<name>A0A7X0RSR2_9BACL</name>
<evidence type="ECO:0000313" key="3">
    <source>
        <dbReference type="Proteomes" id="UP000547209"/>
    </source>
</evidence>
<evidence type="ECO:0000313" key="2">
    <source>
        <dbReference type="EMBL" id="MBB6672977.1"/>
    </source>
</evidence>
<dbReference type="Proteomes" id="UP000547209">
    <property type="component" value="Unassembled WGS sequence"/>
</dbReference>
<dbReference type="RefSeq" id="WP_185670825.1">
    <property type="nucleotide sequence ID" value="NZ_JACJVP010000032.1"/>
</dbReference>
<evidence type="ECO:0000256" key="1">
    <source>
        <dbReference type="SAM" id="Phobius"/>
    </source>
</evidence>
<dbReference type="EMBL" id="JACJVP010000032">
    <property type="protein sequence ID" value="MBB6672977.1"/>
    <property type="molecule type" value="Genomic_DNA"/>
</dbReference>
<keyword evidence="1" id="KW-0472">Membrane</keyword>
<proteinExistence type="predicted"/>
<protein>
    <submittedName>
        <fullName evidence="2">Uncharacterized protein</fullName>
    </submittedName>
</protein>
<gene>
    <name evidence="2" type="ORF">H7C19_20050</name>
</gene>
<feature type="transmembrane region" description="Helical" evidence="1">
    <location>
        <begin position="12"/>
        <end position="31"/>
    </location>
</feature>
<organism evidence="2 3">
    <name type="scientific">Cohnella nanjingensis</name>
    <dbReference type="NCBI Taxonomy" id="1387779"/>
    <lineage>
        <taxon>Bacteria</taxon>
        <taxon>Bacillati</taxon>
        <taxon>Bacillota</taxon>
        <taxon>Bacilli</taxon>
        <taxon>Bacillales</taxon>
        <taxon>Paenibacillaceae</taxon>
        <taxon>Cohnella</taxon>
    </lineage>
</organism>
<keyword evidence="3" id="KW-1185">Reference proteome</keyword>